<protein>
    <submittedName>
        <fullName evidence="1">Uncharacterized protein</fullName>
    </submittedName>
</protein>
<name>A0A166DI63_9AGAM</name>
<dbReference type="AlphaFoldDB" id="A0A166DI63"/>
<proteinExistence type="predicted"/>
<sequence>MDEFEPYIYGAPIEIETDCQALRDCLLKEKLSTHHSRWKESILAHNILDIRHRPGVDNPVADGLSRMWANRKRTSTDGSAWSVLPDWEASSGIRNDILSVNTASDATEPRARTGIEERFKNDVFFEPVVRHLLGYNAGVSISERRRAMHRSKGFFIEGGELWRKSAKATDRVSRRRCIPRTHGFDFALATHRKIGHFKSVDALKLHIHETMFWPGMDTD</sequence>
<dbReference type="Gene3D" id="1.10.340.70">
    <property type="match status" value="1"/>
</dbReference>
<feature type="non-terminal residue" evidence="1">
    <location>
        <position position="219"/>
    </location>
</feature>
<organism evidence="1">
    <name type="scientific">Athelia psychrophila</name>
    <dbReference type="NCBI Taxonomy" id="1759441"/>
    <lineage>
        <taxon>Eukaryota</taxon>
        <taxon>Fungi</taxon>
        <taxon>Dikarya</taxon>
        <taxon>Basidiomycota</taxon>
        <taxon>Agaricomycotina</taxon>
        <taxon>Agaricomycetes</taxon>
        <taxon>Agaricomycetidae</taxon>
        <taxon>Atheliales</taxon>
        <taxon>Atheliaceae</taxon>
        <taxon>Athelia</taxon>
    </lineage>
</organism>
<accession>A0A166DI63</accession>
<reference evidence="1" key="1">
    <citation type="journal article" date="2016" name="Mol. Biol. Evol.">
        <title>Comparative Genomics of Early-Diverging Mushroom-Forming Fungi Provides Insights into the Origins of Lignocellulose Decay Capabilities.</title>
        <authorList>
            <person name="Nagy L.G."/>
            <person name="Riley R."/>
            <person name="Tritt A."/>
            <person name="Adam C."/>
            <person name="Daum C."/>
            <person name="Floudas D."/>
            <person name="Sun H."/>
            <person name="Yadav J.S."/>
            <person name="Pangilinan J."/>
            <person name="Larsson K.H."/>
            <person name="Matsuura K."/>
            <person name="Barry K."/>
            <person name="Labutti K."/>
            <person name="Kuo R."/>
            <person name="Ohm R.A."/>
            <person name="Bhattacharya S.S."/>
            <person name="Shirouzu T."/>
            <person name="Yoshinaga Y."/>
            <person name="Martin F.M."/>
            <person name="Grigoriev I.V."/>
            <person name="Hibbett D.S."/>
        </authorList>
    </citation>
    <scope>NUCLEOTIDE SEQUENCE [LARGE SCALE GENOMIC DNA]</scope>
    <source>
        <strain evidence="1">CBS 109695</strain>
    </source>
</reference>
<gene>
    <name evidence="1" type="ORF">FIBSPDRAFT_751402</name>
</gene>
<dbReference type="OrthoDB" id="3363652at2759"/>
<evidence type="ECO:0000313" key="1">
    <source>
        <dbReference type="EMBL" id="KZP14740.1"/>
    </source>
</evidence>
<dbReference type="EMBL" id="KV417613">
    <property type="protein sequence ID" value="KZP14740.1"/>
    <property type="molecule type" value="Genomic_DNA"/>
</dbReference>
<dbReference type="STRING" id="436010.A0A166DI63"/>